<dbReference type="Proteomes" id="UP000017836">
    <property type="component" value="Unassembled WGS sequence"/>
</dbReference>
<organism evidence="2 3">
    <name type="scientific">Amborella trichopoda</name>
    <dbReference type="NCBI Taxonomy" id="13333"/>
    <lineage>
        <taxon>Eukaryota</taxon>
        <taxon>Viridiplantae</taxon>
        <taxon>Streptophyta</taxon>
        <taxon>Embryophyta</taxon>
        <taxon>Tracheophyta</taxon>
        <taxon>Spermatophyta</taxon>
        <taxon>Magnoliopsida</taxon>
        <taxon>Amborellales</taxon>
        <taxon>Amborellaceae</taxon>
        <taxon>Amborella</taxon>
    </lineage>
</organism>
<proteinExistence type="predicted"/>
<dbReference type="KEGG" id="atr:18423024"/>
<feature type="region of interest" description="Disordered" evidence="1">
    <location>
        <begin position="219"/>
        <end position="240"/>
    </location>
</feature>
<dbReference type="EMBL" id="KI397501">
    <property type="protein sequence ID" value="ERM95060.1"/>
    <property type="molecule type" value="Genomic_DNA"/>
</dbReference>
<accession>W1NIR1</accession>
<evidence type="ECO:0000256" key="1">
    <source>
        <dbReference type="SAM" id="MobiDB-lite"/>
    </source>
</evidence>
<reference evidence="3" key="1">
    <citation type="journal article" date="2013" name="Science">
        <title>The Amborella genome and the evolution of flowering plants.</title>
        <authorList>
            <consortium name="Amborella Genome Project"/>
        </authorList>
    </citation>
    <scope>NUCLEOTIDE SEQUENCE [LARGE SCALE GENOMIC DNA]</scope>
</reference>
<name>W1NIR1_AMBTC</name>
<dbReference type="HOGENOM" id="CLU_057216_0_0_1"/>
<dbReference type="eggNOG" id="ENOG502QPUW">
    <property type="taxonomic scope" value="Eukaryota"/>
</dbReference>
<sequence>MEEEGDLEALKSQLHQLRIDWQQELDKRHSLEEALESKITEVKVCVSNSERKESEILWRRVKTANTLLAYLRSKARIMAIPHLAHTSCGIRHQEGVGYIDKDGTPLTEWSKGINLSHYEGFGEENWLKEGSLGEHDGEYVAQIMKSVMLVTDVMESLVKRVIIAEGETSTEREKVSLTQEEIKKKAVQIESMALRVEEMGKLAMGTNAILRDMQMKLEEMERETSRQRQRASENEQELSRVRQEFENLRSSVRGLISVRETLLSSERQFQTMEKLFERLIAKTTLLESMNMQNEAEVWTLLKENDRLVAQLDLKEAQLVAMKEQCKIMAMGKS</sequence>
<protein>
    <submittedName>
        <fullName evidence="2">Uncharacterized protein</fullName>
    </submittedName>
</protein>
<gene>
    <name evidence="2" type="ORF">AMTR_s00009p00248720</name>
</gene>
<keyword evidence="3" id="KW-1185">Reference proteome</keyword>
<dbReference type="OMA" id="NEQELCC"/>
<evidence type="ECO:0000313" key="3">
    <source>
        <dbReference type="Proteomes" id="UP000017836"/>
    </source>
</evidence>
<dbReference type="AlphaFoldDB" id="W1NIR1"/>
<evidence type="ECO:0000313" key="2">
    <source>
        <dbReference type="EMBL" id="ERM95060.1"/>
    </source>
</evidence>
<dbReference type="Gramene" id="ERM95060">
    <property type="protein sequence ID" value="ERM95060"/>
    <property type="gene ID" value="AMTR_s00009p00248720"/>
</dbReference>
<dbReference type="STRING" id="13333.W1NIR1"/>
<dbReference type="OrthoDB" id="1888070at2759"/>